<feature type="transmembrane region" description="Helical" evidence="10">
    <location>
        <begin position="239"/>
        <end position="260"/>
    </location>
</feature>
<accession>A0A0J9RSE2</accession>
<evidence type="ECO:0000256" key="6">
    <source>
        <dbReference type="ARBA" id="ARBA00022989"/>
    </source>
</evidence>
<evidence type="ECO:0000256" key="2">
    <source>
        <dbReference type="ARBA" id="ARBA00022475"/>
    </source>
</evidence>
<evidence type="ECO:0000256" key="10">
    <source>
        <dbReference type="RuleBase" id="RU351113"/>
    </source>
</evidence>
<dbReference type="KEGG" id="dsi:Dsimw501_GD12906"/>
<dbReference type="AlphaFoldDB" id="A0A0J9RSE2"/>
<evidence type="ECO:0000256" key="9">
    <source>
        <dbReference type="ARBA" id="ARBA00023224"/>
    </source>
</evidence>
<proteinExistence type="inferred from homology"/>
<evidence type="ECO:0000256" key="4">
    <source>
        <dbReference type="ARBA" id="ARBA00022692"/>
    </source>
</evidence>
<comment type="similarity">
    <text evidence="10">Belongs to the insect chemoreceptor superfamily. Heteromeric odorant receptor channel (TC 1.A.69) family.</text>
</comment>
<feature type="transmembrane region" description="Helical" evidence="10">
    <location>
        <begin position="343"/>
        <end position="363"/>
    </location>
</feature>
<keyword evidence="4 10" id="KW-0812">Transmembrane</keyword>
<feature type="transmembrane region" description="Helical" evidence="10">
    <location>
        <begin position="310"/>
        <end position="331"/>
    </location>
</feature>
<dbReference type="EMBL" id="CM002912">
    <property type="protein sequence ID" value="KMY98693.1"/>
    <property type="molecule type" value="Genomic_DNA"/>
</dbReference>
<reference evidence="11" key="2">
    <citation type="submission" date="2014-06" db="EMBL/GenBank/DDBJ databases">
        <authorList>
            <person name="Hu T."/>
            <person name="Eisen M.B."/>
            <person name="Thornton K.R."/>
            <person name="Andolfatto P."/>
        </authorList>
    </citation>
    <scope>NUCLEOTIDE SEQUENCE</scope>
    <source>
        <strain evidence="11">W501</strain>
    </source>
</reference>
<evidence type="ECO:0000256" key="5">
    <source>
        <dbReference type="ARBA" id="ARBA00022725"/>
    </source>
</evidence>
<reference evidence="11" key="1">
    <citation type="journal article" date="2013" name="Genome Res.">
        <title>A second-generation assembly of the Drosophila simulans genome provides new insights into patterns of lineage-specific divergence.</title>
        <authorList>
            <person name="Hu T.T."/>
            <person name="Eisen M.B."/>
            <person name="Thornton K.R."/>
            <person name="Andolfatto P."/>
        </authorList>
    </citation>
    <scope>NUCLEOTIDE SEQUENCE [LARGE SCALE GENOMIC DNA]</scope>
    <source>
        <strain evidence="11">W501</strain>
    </source>
</reference>
<keyword evidence="2" id="KW-1003">Cell membrane</keyword>
<dbReference type="GO" id="GO:0007165">
    <property type="term" value="P:signal transduction"/>
    <property type="evidence" value="ECO:0007669"/>
    <property type="project" value="UniProtKB-KW"/>
</dbReference>
<feature type="transmembrane region" description="Helical" evidence="10">
    <location>
        <begin position="174"/>
        <end position="192"/>
    </location>
</feature>
<feature type="transmembrane region" description="Helical" evidence="10">
    <location>
        <begin position="92"/>
        <end position="112"/>
    </location>
</feature>
<dbReference type="PANTHER" id="PTHR21137">
    <property type="entry name" value="ODORANT RECEPTOR"/>
    <property type="match status" value="1"/>
</dbReference>
<dbReference type="InterPro" id="IPR004117">
    <property type="entry name" value="7tm6_olfct_rcpt"/>
</dbReference>
<keyword evidence="8 10" id="KW-0675">Receptor</keyword>
<keyword evidence="3 10" id="KW-0716">Sensory transduction</keyword>
<dbReference type="Bgee" id="FBgn0184631">
    <property type="expression patterns" value="Expressed in female reproductive system and 2 other cell types or tissues"/>
</dbReference>
<dbReference type="GO" id="GO:0005886">
    <property type="term" value="C:plasma membrane"/>
    <property type="evidence" value="ECO:0007669"/>
    <property type="project" value="UniProtKB-SubCell"/>
</dbReference>
<evidence type="ECO:0000256" key="8">
    <source>
        <dbReference type="ARBA" id="ARBA00023170"/>
    </source>
</evidence>
<comment type="caution">
    <text evidence="10">Lacks conserved residue(s) required for the propagation of feature annotation.</text>
</comment>
<organism evidence="11">
    <name type="scientific">Drosophila simulans</name>
    <name type="common">Fruit fly</name>
    <dbReference type="NCBI Taxonomy" id="7240"/>
    <lineage>
        <taxon>Eukaryota</taxon>
        <taxon>Metazoa</taxon>
        <taxon>Ecdysozoa</taxon>
        <taxon>Arthropoda</taxon>
        <taxon>Hexapoda</taxon>
        <taxon>Insecta</taxon>
        <taxon>Pterygota</taxon>
        <taxon>Neoptera</taxon>
        <taxon>Endopterygota</taxon>
        <taxon>Diptera</taxon>
        <taxon>Brachycera</taxon>
        <taxon>Muscomorpha</taxon>
        <taxon>Ephydroidea</taxon>
        <taxon>Drosophilidae</taxon>
        <taxon>Drosophila</taxon>
        <taxon>Sophophora</taxon>
    </lineage>
</organism>
<keyword evidence="7 10" id="KW-0472">Membrane</keyword>
<dbReference type="Pfam" id="PF02949">
    <property type="entry name" value="7tm_6"/>
    <property type="match status" value="1"/>
</dbReference>
<evidence type="ECO:0000256" key="7">
    <source>
        <dbReference type="ARBA" id="ARBA00023136"/>
    </source>
</evidence>
<dbReference type="Proteomes" id="UP000035880">
    <property type="component" value="Chromosome 3L"/>
</dbReference>
<evidence type="ECO:0000256" key="3">
    <source>
        <dbReference type="ARBA" id="ARBA00022606"/>
    </source>
</evidence>
<reference evidence="11" key="3">
    <citation type="submission" date="2015-04" db="EMBL/GenBank/DDBJ databases">
        <authorList>
            <consortium name="FlyBase"/>
        </authorList>
    </citation>
    <scope>NUCLEOTIDE SEQUENCE</scope>
    <source>
        <strain evidence="11">W501</strain>
    </source>
</reference>
<dbReference type="GO" id="GO:0004984">
    <property type="term" value="F:olfactory receptor activity"/>
    <property type="evidence" value="ECO:0007669"/>
    <property type="project" value="InterPro"/>
</dbReference>
<protein>
    <recommendedName>
        <fullName evidence="10">Odorant receptor</fullName>
    </recommendedName>
</protein>
<evidence type="ECO:0000256" key="1">
    <source>
        <dbReference type="ARBA" id="ARBA00004651"/>
    </source>
</evidence>
<feature type="transmembrane region" description="Helical" evidence="10">
    <location>
        <begin position="66"/>
        <end position="86"/>
    </location>
</feature>
<dbReference type="GO" id="GO:0005549">
    <property type="term" value="F:odorant binding"/>
    <property type="evidence" value="ECO:0007669"/>
    <property type="project" value="InterPro"/>
</dbReference>
<gene>
    <name evidence="11" type="primary">Dsim\GD12906</name>
    <name evidence="11" type="ORF">Dsimw501_GD12906</name>
</gene>
<sequence length="441" mass="52058">MHKKRMIRVLFKQYRIHQYGMQDQLDHELERIDKLPKLGLLWVEYSAYALGVNIAPRKRSSKYCRLTRIAVLIVNLSIIYSLVAFIMENYLISFETYVEAVLLTFQLSVGVVKMFHFQSKVESCSQLVFSTETGEVLKSLGLFNLELPRKKELLSSVSLILLNNWMIIDRQVMFFFKIVCMPVLYYCVRPYFQYIFDCYIKDKDTCEMTLTYPAIVPYLQLGKYEFPSYVIRFFLLQSGPLWCFFAVFGFNSLFVVLTRYESGLIKVLRFLVQNSTSDILVPKDQRVKYLQCCVRLFARISSHHNQIENLFKYIILVQCSVSSILICMLLYKISTVLEVGWVWMGMIMVYFVTIALEITLYNVSAQKVESQSELLFHDWYNCSWYNESREFKFMIKMMLLFSRRTFVLSVGGFTSLSHKFLVQVFRLSANFFLLLRNMNNK</sequence>
<keyword evidence="9 10" id="KW-0807">Transducer</keyword>
<evidence type="ECO:0000313" key="11">
    <source>
        <dbReference type="EMBL" id="KMY98693.1"/>
    </source>
</evidence>
<keyword evidence="6 10" id="KW-1133">Transmembrane helix</keyword>
<comment type="subcellular location">
    <subcellularLocation>
        <location evidence="1 10">Cell membrane</location>
        <topology evidence="1 10">Multi-pass membrane protein</topology>
    </subcellularLocation>
</comment>
<keyword evidence="5 10" id="KW-0552">Olfaction</keyword>
<dbReference type="OrthoDB" id="6604226at2759"/>
<name>A0A0J9RSE2_DROSI</name>
<dbReference type="PANTHER" id="PTHR21137:SF35">
    <property type="entry name" value="ODORANT RECEPTOR 19A-RELATED"/>
    <property type="match status" value="1"/>
</dbReference>